<organism evidence="1 2">
    <name type="scientific">Ruminococcus difficilis</name>
    <dbReference type="NCBI Taxonomy" id="2763069"/>
    <lineage>
        <taxon>Bacteria</taxon>
        <taxon>Bacillati</taxon>
        <taxon>Bacillota</taxon>
        <taxon>Clostridia</taxon>
        <taxon>Eubacteriales</taxon>
        <taxon>Oscillospiraceae</taxon>
        <taxon>Ruminococcus</taxon>
    </lineage>
</organism>
<gene>
    <name evidence="1" type="ORF">JKK62_00390</name>
</gene>
<reference evidence="1" key="1">
    <citation type="submission" date="2021-01" db="EMBL/GenBank/DDBJ databases">
        <title>Genome public.</title>
        <authorList>
            <person name="Liu C."/>
            <person name="Sun Q."/>
        </authorList>
    </citation>
    <scope>NUCLEOTIDE SEQUENCE</scope>
    <source>
        <strain evidence="1">M6</strain>
    </source>
</reference>
<protein>
    <submittedName>
        <fullName evidence="1">Uncharacterized protein</fullName>
    </submittedName>
</protein>
<evidence type="ECO:0000313" key="1">
    <source>
        <dbReference type="EMBL" id="MBK6087127.1"/>
    </source>
</evidence>
<keyword evidence="2" id="KW-1185">Reference proteome</keyword>
<accession>A0A934WQT7</accession>
<sequence length="59" mass="6079">MRKEYNTPTFEVVVFSLRDVIMRSDAENVGGGGTDVSDGGFGVDDGFGNGGFDVVSGGS</sequence>
<name>A0A934WQT7_9FIRM</name>
<dbReference type="EMBL" id="JAEQMG010000010">
    <property type="protein sequence ID" value="MBK6087127.1"/>
    <property type="molecule type" value="Genomic_DNA"/>
</dbReference>
<evidence type="ECO:0000313" key="2">
    <source>
        <dbReference type="Proteomes" id="UP000633365"/>
    </source>
</evidence>
<proteinExistence type="predicted"/>
<dbReference type="Proteomes" id="UP000633365">
    <property type="component" value="Unassembled WGS sequence"/>
</dbReference>
<dbReference type="RefSeq" id="WP_186833583.1">
    <property type="nucleotide sequence ID" value="NZ_JAEQMG010000010.1"/>
</dbReference>
<comment type="caution">
    <text evidence="1">The sequence shown here is derived from an EMBL/GenBank/DDBJ whole genome shotgun (WGS) entry which is preliminary data.</text>
</comment>
<dbReference type="AlphaFoldDB" id="A0A934WQT7"/>